<keyword evidence="2" id="KW-0695">RNA-directed DNA polymerase</keyword>
<gene>
    <name evidence="2" type="ORF">Tco_0703666</name>
</gene>
<dbReference type="InterPro" id="IPR056924">
    <property type="entry name" value="SH3_Tf2-1"/>
</dbReference>
<comment type="caution">
    <text evidence="2">The sequence shown here is derived from an EMBL/GenBank/DDBJ whole genome shotgun (WGS) entry which is preliminary data.</text>
</comment>
<name>A0ABQ4Y195_9ASTR</name>
<dbReference type="PANTHER" id="PTHR46148">
    <property type="entry name" value="CHROMO DOMAIN-CONTAINING PROTEIN"/>
    <property type="match status" value="1"/>
</dbReference>
<dbReference type="Pfam" id="PF24626">
    <property type="entry name" value="SH3_Tf2-1"/>
    <property type="match status" value="1"/>
</dbReference>
<evidence type="ECO:0000259" key="1">
    <source>
        <dbReference type="Pfam" id="PF24626"/>
    </source>
</evidence>
<reference evidence="2" key="2">
    <citation type="submission" date="2022-01" db="EMBL/GenBank/DDBJ databases">
        <authorList>
            <person name="Yamashiro T."/>
            <person name="Shiraishi A."/>
            <person name="Satake H."/>
            <person name="Nakayama K."/>
        </authorList>
    </citation>
    <scope>NUCLEOTIDE SEQUENCE</scope>
</reference>
<dbReference type="GO" id="GO:0003964">
    <property type="term" value="F:RNA-directed DNA polymerase activity"/>
    <property type="evidence" value="ECO:0007669"/>
    <property type="project" value="UniProtKB-KW"/>
</dbReference>
<keyword evidence="2" id="KW-0548">Nucleotidyltransferase</keyword>
<evidence type="ECO:0000313" key="2">
    <source>
        <dbReference type="EMBL" id="GJS70825.1"/>
    </source>
</evidence>
<keyword evidence="3" id="KW-1185">Reference proteome</keyword>
<protein>
    <submittedName>
        <fullName evidence="2">Reverse transcriptase domain-containing protein</fullName>
    </submittedName>
</protein>
<dbReference type="InterPro" id="IPR036397">
    <property type="entry name" value="RNaseH_sf"/>
</dbReference>
<dbReference type="PANTHER" id="PTHR46148:SF59">
    <property type="entry name" value="NUCLEOTIDYLTRANSFERASE, RIBONUCLEASE H"/>
    <property type="match status" value="1"/>
</dbReference>
<reference evidence="2" key="1">
    <citation type="journal article" date="2022" name="Int. J. Mol. Sci.">
        <title>Draft Genome of Tanacetum Coccineum: Genomic Comparison of Closely Related Tanacetum-Family Plants.</title>
        <authorList>
            <person name="Yamashiro T."/>
            <person name="Shiraishi A."/>
            <person name="Nakayama K."/>
            <person name="Satake H."/>
        </authorList>
    </citation>
    <scope>NUCLEOTIDE SEQUENCE</scope>
</reference>
<evidence type="ECO:0000313" key="3">
    <source>
        <dbReference type="Proteomes" id="UP001151760"/>
    </source>
</evidence>
<accession>A0ABQ4Y195</accession>
<dbReference type="Proteomes" id="UP001151760">
    <property type="component" value="Unassembled WGS sequence"/>
</dbReference>
<organism evidence="2 3">
    <name type="scientific">Tanacetum coccineum</name>
    <dbReference type="NCBI Taxonomy" id="301880"/>
    <lineage>
        <taxon>Eukaryota</taxon>
        <taxon>Viridiplantae</taxon>
        <taxon>Streptophyta</taxon>
        <taxon>Embryophyta</taxon>
        <taxon>Tracheophyta</taxon>
        <taxon>Spermatophyta</taxon>
        <taxon>Magnoliopsida</taxon>
        <taxon>eudicotyledons</taxon>
        <taxon>Gunneridae</taxon>
        <taxon>Pentapetalae</taxon>
        <taxon>asterids</taxon>
        <taxon>campanulids</taxon>
        <taxon>Asterales</taxon>
        <taxon>Asteraceae</taxon>
        <taxon>Asteroideae</taxon>
        <taxon>Anthemideae</taxon>
        <taxon>Anthemidinae</taxon>
        <taxon>Tanacetum</taxon>
    </lineage>
</organism>
<feature type="domain" description="Tf2-1-like SH3-like" evidence="1">
    <location>
        <begin position="117"/>
        <end position="171"/>
    </location>
</feature>
<sequence>MAEHQRSSGLLQQHVILEWRMERNHYDFVTNCQSLSVLDFEGSWDVHLPLVEFSYNNSYHSSVRCAPFEALYGRKCRSPIMWAEIGEDQLIGPKLVQETTKKISQITDRLRAARDRQKSVVHFGKKGKLAPRFVRPFEIIEKIGPVAYRLDFPKELAGVHDTFHVSNLKKCLADPTLQVDAKLDFMKEPVEILEKEFKKLKRSRIAIVKVRWNSKHGHEFTWEHEDQMKLKYPHLFSDDSSWISG</sequence>
<dbReference type="Gene3D" id="3.30.420.10">
    <property type="entry name" value="Ribonuclease H-like superfamily/Ribonuclease H"/>
    <property type="match status" value="1"/>
</dbReference>
<keyword evidence="2" id="KW-0808">Transferase</keyword>
<dbReference type="EMBL" id="BQNB010009960">
    <property type="protein sequence ID" value="GJS70825.1"/>
    <property type="molecule type" value="Genomic_DNA"/>
</dbReference>
<proteinExistence type="predicted"/>